<dbReference type="SUPFAM" id="SSF46785">
    <property type="entry name" value="Winged helix' DNA-binding domain"/>
    <property type="match status" value="1"/>
</dbReference>
<dbReference type="InterPro" id="IPR039422">
    <property type="entry name" value="MarR/SlyA-like"/>
</dbReference>
<dbReference type="InterPro" id="IPR036390">
    <property type="entry name" value="WH_DNA-bd_sf"/>
</dbReference>
<evidence type="ECO:0000313" key="2">
    <source>
        <dbReference type="EMBL" id="MEJ2889644.1"/>
    </source>
</evidence>
<dbReference type="EMBL" id="JBBEGL010000007">
    <property type="protein sequence ID" value="MEJ2889644.1"/>
    <property type="molecule type" value="Genomic_DNA"/>
</dbReference>
<dbReference type="InterPro" id="IPR000835">
    <property type="entry name" value="HTH_MarR-typ"/>
</dbReference>
<dbReference type="SMART" id="SM00347">
    <property type="entry name" value="HTH_MARR"/>
    <property type="match status" value="1"/>
</dbReference>
<dbReference type="PROSITE" id="PS50995">
    <property type="entry name" value="HTH_MARR_2"/>
    <property type="match status" value="1"/>
</dbReference>
<evidence type="ECO:0000259" key="1">
    <source>
        <dbReference type="PROSITE" id="PS50995"/>
    </source>
</evidence>
<reference evidence="2 3" key="1">
    <citation type="submission" date="2024-03" db="EMBL/GenBank/DDBJ databases">
        <title>Actinomycetospora sp. OC33-EN06, a novel actinomycete isolated from wild orchid (Aerides multiflora).</title>
        <authorList>
            <person name="Suriyachadkun C."/>
        </authorList>
    </citation>
    <scope>NUCLEOTIDE SEQUENCE [LARGE SCALE GENOMIC DNA]</scope>
    <source>
        <strain evidence="2 3">OC33-EN06</strain>
    </source>
</reference>
<proteinExistence type="predicted"/>
<dbReference type="Proteomes" id="UP001370100">
    <property type="component" value="Unassembled WGS sequence"/>
</dbReference>
<gene>
    <name evidence="2" type="ORF">WCD41_24495</name>
</gene>
<feature type="domain" description="HTH marR-type" evidence="1">
    <location>
        <begin position="1"/>
        <end position="147"/>
    </location>
</feature>
<comment type="caution">
    <text evidence="2">The sequence shown here is derived from an EMBL/GenBank/DDBJ whole genome shotgun (WGS) entry which is preliminary data.</text>
</comment>
<accession>A0ABU8NE27</accession>
<dbReference type="PANTHER" id="PTHR33164:SF99">
    <property type="entry name" value="MARR FAMILY REGULATORY PROTEIN"/>
    <property type="match status" value="1"/>
</dbReference>
<organism evidence="2 3">
    <name type="scientific">Actinomycetospora aeridis</name>
    <dbReference type="NCBI Taxonomy" id="3129231"/>
    <lineage>
        <taxon>Bacteria</taxon>
        <taxon>Bacillati</taxon>
        <taxon>Actinomycetota</taxon>
        <taxon>Actinomycetes</taxon>
        <taxon>Pseudonocardiales</taxon>
        <taxon>Pseudonocardiaceae</taxon>
        <taxon>Actinomycetospora</taxon>
    </lineage>
</organism>
<name>A0ABU8NE27_9PSEU</name>
<keyword evidence="3" id="KW-1185">Reference proteome</keyword>
<evidence type="ECO:0000313" key="3">
    <source>
        <dbReference type="Proteomes" id="UP001370100"/>
    </source>
</evidence>
<dbReference type="RefSeq" id="WP_337717411.1">
    <property type="nucleotide sequence ID" value="NZ_JBBEGL010000007.1"/>
</dbReference>
<dbReference type="Pfam" id="PF12802">
    <property type="entry name" value="MarR_2"/>
    <property type="match status" value="1"/>
</dbReference>
<dbReference type="InterPro" id="IPR036388">
    <property type="entry name" value="WH-like_DNA-bd_sf"/>
</dbReference>
<sequence>MADPRWLDDRQQRAWRGHLAMQARLHAQLNRRLQADSGLSLSDFDVLVALSEAHDGPMRVQELADHVQWEKSRLSHQLSRMERRGLLERQDCPDDARGAFVVLSTAGRSAIERAAPAHVEAVQSLVFDGLDDAQVRTWADITDAVLARVDGAPG</sequence>
<dbReference type="Gene3D" id="1.10.10.10">
    <property type="entry name" value="Winged helix-like DNA-binding domain superfamily/Winged helix DNA-binding domain"/>
    <property type="match status" value="1"/>
</dbReference>
<dbReference type="PANTHER" id="PTHR33164">
    <property type="entry name" value="TRANSCRIPTIONAL REGULATOR, MARR FAMILY"/>
    <property type="match status" value="1"/>
</dbReference>
<protein>
    <submittedName>
        <fullName evidence="2">MarR family transcriptional regulator</fullName>
    </submittedName>
</protein>